<keyword evidence="2 4" id="KW-0285">Flavoprotein</keyword>
<feature type="domain" description="Acyl-CoA dehydrogenase/oxidase C-terminal" evidence="6">
    <location>
        <begin position="320"/>
        <end position="502"/>
    </location>
</feature>
<protein>
    <submittedName>
        <fullName evidence="8">Acyl-CoA dehydrogenase</fullName>
    </submittedName>
</protein>
<reference evidence="8 9" key="1">
    <citation type="submission" date="2023-01" db="EMBL/GenBank/DDBJ databases">
        <title>Analysis of 21 Apiospora genomes using comparative genomics revels a genus with tremendous synthesis potential of carbohydrate active enzymes and secondary metabolites.</title>
        <authorList>
            <person name="Sorensen T."/>
        </authorList>
    </citation>
    <scope>NUCLEOTIDE SEQUENCE [LARGE SCALE GENOMIC DNA]</scope>
    <source>
        <strain evidence="8 9">CBS 24483</strain>
    </source>
</reference>
<dbReference type="SUPFAM" id="SSF47203">
    <property type="entry name" value="Acyl-CoA dehydrogenase C-terminal domain-like"/>
    <property type="match status" value="1"/>
</dbReference>
<evidence type="ECO:0000313" key="8">
    <source>
        <dbReference type="EMBL" id="KAK7952256.1"/>
    </source>
</evidence>
<dbReference type="InterPro" id="IPR006091">
    <property type="entry name" value="Acyl-CoA_Oxase/DH_mid-dom"/>
</dbReference>
<dbReference type="GeneID" id="92077268"/>
<evidence type="ECO:0000313" key="9">
    <source>
        <dbReference type="Proteomes" id="UP001391051"/>
    </source>
</evidence>
<name>A0ABR1QE49_9PEZI</name>
<dbReference type="Proteomes" id="UP001391051">
    <property type="component" value="Unassembled WGS sequence"/>
</dbReference>
<dbReference type="Pfam" id="PF00441">
    <property type="entry name" value="Acyl-CoA_dh_1"/>
    <property type="match status" value="1"/>
</dbReference>
<dbReference type="SUPFAM" id="SSF56645">
    <property type="entry name" value="Acyl-CoA dehydrogenase NM domain-like"/>
    <property type="match status" value="1"/>
</dbReference>
<dbReference type="InterPro" id="IPR009100">
    <property type="entry name" value="AcylCoA_DH/oxidase_NM_dom_sf"/>
</dbReference>
<keyword evidence="9" id="KW-1185">Reference proteome</keyword>
<comment type="similarity">
    <text evidence="1 4">Belongs to the acyl-CoA dehydrogenase family.</text>
</comment>
<evidence type="ECO:0000259" key="6">
    <source>
        <dbReference type="Pfam" id="PF00441"/>
    </source>
</evidence>
<accession>A0ABR1QE49</accession>
<proteinExistence type="inferred from homology"/>
<feature type="region of interest" description="Disordered" evidence="5">
    <location>
        <begin position="183"/>
        <end position="202"/>
    </location>
</feature>
<dbReference type="PANTHER" id="PTHR42707">
    <property type="entry name" value="ACYL-COA DEHYDROGENASE"/>
    <property type="match status" value="1"/>
</dbReference>
<dbReference type="Pfam" id="PF02770">
    <property type="entry name" value="Acyl-CoA_dh_M"/>
    <property type="match status" value="1"/>
</dbReference>
<dbReference type="InterPro" id="IPR052904">
    <property type="entry name" value="Acyl-CoA_dehydrogenase-like"/>
</dbReference>
<evidence type="ECO:0000256" key="4">
    <source>
        <dbReference type="RuleBase" id="RU362125"/>
    </source>
</evidence>
<evidence type="ECO:0000256" key="5">
    <source>
        <dbReference type="SAM" id="MobiDB-lite"/>
    </source>
</evidence>
<feature type="domain" description="Acyl-CoA oxidase/dehydrogenase middle" evidence="7">
    <location>
        <begin position="189"/>
        <end position="310"/>
    </location>
</feature>
<dbReference type="PANTHER" id="PTHR42707:SF2">
    <property type="entry name" value="ACD11 DEHYDROGENASE"/>
    <property type="match status" value="1"/>
</dbReference>
<dbReference type="InterPro" id="IPR009075">
    <property type="entry name" value="AcylCo_DH/oxidase_C"/>
</dbReference>
<sequence length="633" mass="69712">MEASSADRGFFQTLPILRNQLQDDPTCQRILSFFLPPAILEQFGSEIDQLGEEVLQPHIFECITDAEKNLPYIRGSGKNAFGQPVSSELVVSEGWKTLQKLGFTKGLSAQGYEDGLGQYTRVVQYMRCMLWEPSSAMTSCPMAMQDGAARLLQLQLAGDQLSPIERTVFQNALEHLKSRDPKRGWTSGQWMTERTGGSDVSQTETIATYSPLPDGNPLCDPAEGIPLGPWSISGFKWFVSAADSNMTILLAQTPKGLSVFYAPLRRFNPTLVRTASGDKGTTELNGVTISRLKNKMGTKPLPSAELVLDGMRGWLVGEEGRGIQTISTILTITRVRTTIGAMGYLGRGLAIVRAFTKVREVGAGKGTRIRLFDNALHMQTLSNMTIEYHGMMLLAFYSAYVMGLEEHAGQSQSPPPSAVARITPQKESVTPLLRVLTPVLKAYCTKQCIPLLYACMESMGGVGYLENSETEYLNIARLFRDACVLNIWEGTTDVLSTDLVRAVKHPLHGESSMAALDALVNQAAGGEDMVVSKWKALRQKIETTVQSDLLIQARDVLWASAEIVQAGLFCIEAEAYPDQRTQEMCRRYLGKKGFKGEPGMSEARDMREALRSNQEIVFGSEVISPPVIQRPKM</sequence>
<evidence type="ECO:0000256" key="3">
    <source>
        <dbReference type="ARBA" id="ARBA00022827"/>
    </source>
</evidence>
<comment type="cofactor">
    <cofactor evidence="4">
        <name>FAD</name>
        <dbReference type="ChEBI" id="CHEBI:57692"/>
    </cofactor>
</comment>
<keyword evidence="4" id="KW-0560">Oxidoreductase</keyword>
<dbReference type="InterPro" id="IPR036250">
    <property type="entry name" value="AcylCo_DH-like_C"/>
</dbReference>
<dbReference type="Gene3D" id="2.40.110.20">
    <property type="match status" value="1"/>
</dbReference>
<organism evidence="8 9">
    <name type="scientific">Apiospora aurea</name>
    <dbReference type="NCBI Taxonomy" id="335848"/>
    <lineage>
        <taxon>Eukaryota</taxon>
        <taxon>Fungi</taxon>
        <taxon>Dikarya</taxon>
        <taxon>Ascomycota</taxon>
        <taxon>Pezizomycotina</taxon>
        <taxon>Sordariomycetes</taxon>
        <taxon>Xylariomycetidae</taxon>
        <taxon>Amphisphaeriales</taxon>
        <taxon>Apiosporaceae</taxon>
        <taxon>Apiospora</taxon>
    </lineage>
</organism>
<keyword evidence="3 4" id="KW-0274">FAD</keyword>
<dbReference type="RefSeq" id="XP_066700318.1">
    <property type="nucleotide sequence ID" value="XM_066844206.1"/>
</dbReference>
<comment type="caution">
    <text evidence="8">The sequence shown here is derived from an EMBL/GenBank/DDBJ whole genome shotgun (WGS) entry which is preliminary data.</text>
</comment>
<evidence type="ECO:0000256" key="2">
    <source>
        <dbReference type="ARBA" id="ARBA00022630"/>
    </source>
</evidence>
<dbReference type="Gene3D" id="1.20.140.10">
    <property type="entry name" value="Butyryl-CoA Dehydrogenase, subunit A, domain 3"/>
    <property type="match status" value="1"/>
</dbReference>
<dbReference type="EMBL" id="JAQQWE010000005">
    <property type="protein sequence ID" value="KAK7952256.1"/>
    <property type="molecule type" value="Genomic_DNA"/>
</dbReference>
<gene>
    <name evidence="8" type="ORF">PG986_007984</name>
</gene>
<evidence type="ECO:0000256" key="1">
    <source>
        <dbReference type="ARBA" id="ARBA00009347"/>
    </source>
</evidence>
<evidence type="ECO:0000259" key="7">
    <source>
        <dbReference type="Pfam" id="PF02770"/>
    </source>
</evidence>